<dbReference type="SUPFAM" id="SSF56281">
    <property type="entry name" value="Metallo-hydrolase/oxidoreductase"/>
    <property type="match status" value="1"/>
</dbReference>
<evidence type="ECO:0000313" key="2">
    <source>
        <dbReference type="EMBL" id="SDC39339.1"/>
    </source>
</evidence>
<feature type="domain" description="Metallo-beta-lactamase" evidence="1">
    <location>
        <begin position="27"/>
        <end position="246"/>
    </location>
</feature>
<dbReference type="InterPro" id="IPR001279">
    <property type="entry name" value="Metallo-B-lactamas"/>
</dbReference>
<keyword evidence="3" id="KW-1185">Reference proteome</keyword>
<dbReference type="AlphaFoldDB" id="A0A1G6L7R8"/>
<evidence type="ECO:0000313" key="3">
    <source>
        <dbReference type="Proteomes" id="UP000199387"/>
    </source>
</evidence>
<dbReference type="PANTHER" id="PTHR23131:SF4">
    <property type="entry name" value="METALLO-BETA-LACTAMASE SUPERFAMILY POTEIN"/>
    <property type="match status" value="1"/>
</dbReference>
<dbReference type="RefSeq" id="WP_091568052.1">
    <property type="nucleotide sequence ID" value="NZ_FMZA01000007.1"/>
</dbReference>
<sequence>MREIHTWVDRETAVTAITVSTPFPVGPVNMYLLEKEGSVVLIDAAVDSDEAWNVLLEALQQRGLTIESIHAIFLTHHHVDHVGLVNRVVTRHPVPVYVHPRSIPRLLRDPAYLEGRLRFFEKLYERMGCGELGANYVKRLWKGVHSKDKIRLDGVDLRPVEEGETIPELSKLELYYVPGHAVDHLMAWDRETGWLFGGDLLLPHISSNALVEPDERTWRRMKTVCQYRESMLRCAPLPVKRIFPGHGSVFTDHASLIDHRIQRIDQKAERLRQWLLKAPKTPMELCEIMYPSKLKAEFPLVASEVMGLLDYLDDKGQIEWKEADGTYIYHAKEKKLLC</sequence>
<dbReference type="InterPro" id="IPR036866">
    <property type="entry name" value="RibonucZ/Hydroxyglut_hydro"/>
</dbReference>
<protein>
    <submittedName>
        <fullName evidence="2">Glyoxylase, beta-lactamase superfamily II</fullName>
    </submittedName>
</protein>
<reference evidence="2 3" key="1">
    <citation type="submission" date="2016-10" db="EMBL/GenBank/DDBJ databases">
        <authorList>
            <person name="de Groot N.N."/>
        </authorList>
    </citation>
    <scope>NUCLEOTIDE SEQUENCE [LARGE SCALE GENOMIC DNA]</scope>
    <source>
        <strain evidence="2 3">DSM 45514</strain>
    </source>
</reference>
<proteinExistence type="predicted"/>
<dbReference type="Gene3D" id="3.60.15.10">
    <property type="entry name" value="Ribonuclease Z/Hydroxyacylglutathione hydrolase-like"/>
    <property type="match status" value="1"/>
</dbReference>
<dbReference type="OrthoDB" id="9761531at2"/>
<dbReference type="PANTHER" id="PTHR23131">
    <property type="entry name" value="ENDORIBONUCLEASE LACTB2"/>
    <property type="match status" value="1"/>
</dbReference>
<name>A0A1G6L7R8_9BACL</name>
<dbReference type="SMART" id="SM00849">
    <property type="entry name" value="Lactamase_B"/>
    <property type="match status" value="1"/>
</dbReference>
<dbReference type="EMBL" id="FMZA01000007">
    <property type="protein sequence ID" value="SDC39339.1"/>
    <property type="molecule type" value="Genomic_DNA"/>
</dbReference>
<dbReference type="InterPro" id="IPR050662">
    <property type="entry name" value="Sec-metab_biosynth-thioest"/>
</dbReference>
<evidence type="ECO:0000259" key="1">
    <source>
        <dbReference type="SMART" id="SM00849"/>
    </source>
</evidence>
<gene>
    <name evidence="2" type="ORF">SAMN04488112_10795</name>
</gene>
<organism evidence="2 3">
    <name type="scientific">Melghirimyces thermohalophilus</name>
    <dbReference type="NCBI Taxonomy" id="1236220"/>
    <lineage>
        <taxon>Bacteria</taxon>
        <taxon>Bacillati</taxon>
        <taxon>Bacillota</taxon>
        <taxon>Bacilli</taxon>
        <taxon>Bacillales</taxon>
        <taxon>Thermoactinomycetaceae</taxon>
        <taxon>Melghirimyces</taxon>
    </lineage>
</organism>
<accession>A0A1G6L7R8</accession>
<dbReference type="Proteomes" id="UP000199387">
    <property type="component" value="Unassembled WGS sequence"/>
</dbReference>
<dbReference type="Pfam" id="PF00753">
    <property type="entry name" value="Lactamase_B"/>
    <property type="match status" value="1"/>
</dbReference>
<dbReference type="STRING" id="1236220.SAMN04488112_10795"/>